<protein>
    <recommendedName>
        <fullName evidence="2">RteC protein</fullName>
    </recommendedName>
</protein>
<dbReference type="AlphaFoldDB" id="A0A644URD3"/>
<evidence type="ECO:0000313" key="1">
    <source>
        <dbReference type="EMBL" id="MPL81263.1"/>
    </source>
</evidence>
<accession>A0A644URD3</accession>
<sequence length="282" mass="33655">MEKFIRDTREDINREIQLIEREESNIFQKSINIISLLETTFDKLKEFVSNYSFESQSAEITFFKETKPQLFSILIYHRKIYNLEMRMPTGSHVDKKNYLEGMLARIKYFFDTNADFYQYYRSGSTHLDRYYFLRGKPDIQLILDCFYFERDSKFSTSFDFKVAKMIANERLTVYINNKLLNISNLERNIPDGFTLAKTRLTWTAKKAELVELIYAWDSAGCFNNGNTNIKELAEYIETVFNINLGDFYHTFLEIRERKGSRTLFLDRLIKYLNERMDGLDSK</sequence>
<gene>
    <name evidence="1" type="ORF">SDC9_27177</name>
</gene>
<evidence type="ECO:0008006" key="2">
    <source>
        <dbReference type="Google" id="ProtNLM"/>
    </source>
</evidence>
<dbReference type="InterPro" id="IPR018534">
    <property type="entry name" value="Tet_reg_excision_RteC"/>
</dbReference>
<organism evidence="1">
    <name type="scientific">bioreactor metagenome</name>
    <dbReference type="NCBI Taxonomy" id="1076179"/>
    <lineage>
        <taxon>unclassified sequences</taxon>
        <taxon>metagenomes</taxon>
        <taxon>ecological metagenomes</taxon>
    </lineage>
</organism>
<reference evidence="1" key="1">
    <citation type="submission" date="2019-08" db="EMBL/GenBank/DDBJ databases">
        <authorList>
            <person name="Kucharzyk K."/>
            <person name="Murdoch R.W."/>
            <person name="Higgins S."/>
            <person name="Loffler F."/>
        </authorList>
    </citation>
    <scope>NUCLEOTIDE SEQUENCE</scope>
</reference>
<dbReference type="Pfam" id="PF09357">
    <property type="entry name" value="RteC"/>
    <property type="match status" value="1"/>
</dbReference>
<comment type="caution">
    <text evidence="1">The sequence shown here is derived from an EMBL/GenBank/DDBJ whole genome shotgun (WGS) entry which is preliminary data.</text>
</comment>
<proteinExistence type="predicted"/>
<name>A0A644URD3_9ZZZZ</name>
<dbReference type="EMBL" id="VSSQ01000147">
    <property type="protein sequence ID" value="MPL81263.1"/>
    <property type="molecule type" value="Genomic_DNA"/>
</dbReference>